<sequence length="229" mass="25691">MTRVLIVEGEVTYAEALAHLVRAEGFTPAVATAGPQAIEEFDRNGADIVLLELRLPGMSGTEVCRQLRHRSSVPVVMLSARDTEIDRVVGFEVGADDYVTKPYSARELILRIRAILRRVRPRPAASEPRTDILSGGPVRMDLVRHVVTINGLEMHIPLKEFELLKYLLSNPNQVLNRGVLIDQIWGKDYFGDTKTLDVHVRRLRSKIEADPSAPRYLVNVRGLGFKFNV</sequence>
<reference evidence="11" key="1">
    <citation type="submission" date="2010-05" db="EMBL/GenBank/DDBJ databases">
        <title>Fluostatin gene cluster.</title>
        <authorList>
            <person name="Feng Z."/>
            <person name="Brady S.F."/>
        </authorList>
    </citation>
    <scope>NUCLEOTIDE SEQUENCE</scope>
</reference>
<dbReference type="InterPro" id="IPR001789">
    <property type="entry name" value="Sig_transdc_resp-reg_receiver"/>
</dbReference>
<evidence type="ECO:0000256" key="3">
    <source>
        <dbReference type="ARBA" id="ARBA00023015"/>
    </source>
</evidence>
<proteinExistence type="predicted"/>
<evidence type="ECO:0000256" key="5">
    <source>
        <dbReference type="ARBA" id="ARBA00023163"/>
    </source>
</evidence>
<evidence type="ECO:0000313" key="11">
    <source>
        <dbReference type="EMBL" id="AEE65494.1"/>
    </source>
</evidence>
<dbReference type="GO" id="GO:0000976">
    <property type="term" value="F:transcription cis-regulatory region binding"/>
    <property type="evidence" value="ECO:0007669"/>
    <property type="project" value="TreeGrafter"/>
</dbReference>
<dbReference type="GO" id="GO:0006355">
    <property type="term" value="P:regulation of DNA-templated transcription"/>
    <property type="evidence" value="ECO:0007669"/>
    <property type="project" value="InterPro"/>
</dbReference>
<accession>F6K0Z2</accession>
<dbReference type="CDD" id="cd00383">
    <property type="entry name" value="trans_reg_C"/>
    <property type="match status" value="1"/>
</dbReference>
<protein>
    <recommendedName>
        <fullName evidence="6">Sensory transduction protein RegX3</fullName>
    </recommendedName>
</protein>
<dbReference type="EMBL" id="HM193369">
    <property type="protein sequence ID" value="AEE65494.1"/>
    <property type="molecule type" value="Genomic_DNA"/>
</dbReference>
<dbReference type="InterPro" id="IPR036388">
    <property type="entry name" value="WH-like_DNA-bd_sf"/>
</dbReference>
<evidence type="ECO:0000256" key="8">
    <source>
        <dbReference type="PROSITE-ProRule" id="PRU01091"/>
    </source>
</evidence>
<keyword evidence="5" id="KW-0804">Transcription</keyword>
<feature type="domain" description="Response regulatory" evidence="9">
    <location>
        <begin position="3"/>
        <end position="116"/>
    </location>
</feature>
<dbReference type="InterPro" id="IPR011006">
    <property type="entry name" value="CheY-like_superfamily"/>
</dbReference>
<feature type="DNA-binding region" description="OmpR/PhoB-type" evidence="8">
    <location>
        <begin position="130"/>
        <end position="229"/>
    </location>
</feature>
<dbReference type="Gene3D" id="1.10.10.10">
    <property type="entry name" value="Winged helix-like DNA-binding domain superfamily/Winged helix DNA-binding domain"/>
    <property type="match status" value="1"/>
</dbReference>
<dbReference type="PROSITE" id="PS51755">
    <property type="entry name" value="OMPR_PHOB"/>
    <property type="match status" value="1"/>
</dbReference>
<dbReference type="FunFam" id="1.10.10.10:FF:000018">
    <property type="entry name" value="DNA-binding response regulator ResD"/>
    <property type="match status" value="1"/>
</dbReference>
<dbReference type="AlphaFoldDB" id="F6K0Z2"/>
<organism evidence="11">
    <name type="scientific">uncultured bacterium BAC AB649/1850</name>
    <dbReference type="NCBI Taxonomy" id="1037453"/>
    <lineage>
        <taxon>Bacteria</taxon>
        <taxon>environmental samples</taxon>
    </lineage>
</organism>
<keyword evidence="1" id="KW-0597">Phosphoprotein</keyword>
<dbReference type="SUPFAM" id="SSF46894">
    <property type="entry name" value="C-terminal effector domain of the bipartite response regulators"/>
    <property type="match status" value="1"/>
</dbReference>
<dbReference type="SMART" id="SM00862">
    <property type="entry name" value="Trans_reg_C"/>
    <property type="match status" value="1"/>
</dbReference>
<dbReference type="InterPro" id="IPR039420">
    <property type="entry name" value="WalR-like"/>
</dbReference>
<dbReference type="Pfam" id="PF00072">
    <property type="entry name" value="Response_reg"/>
    <property type="match status" value="1"/>
</dbReference>
<dbReference type="InterPro" id="IPR001867">
    <property type="entry name" value="OmpR/PhoB-type_DNA-bd"/>
</dbReference>
<dbReference type="Gene3D" id="3.40.50.2300">
    <property type="match status" value="1"/>
</dbReference>
<dbReference type="GO" id="GO:0032993">
    <property type="term" value="C:protein-DNA complex"/>
    <property type="evidence" value="ECO:0007669"/>
    <property type="project" value="TreeGrafter"/>
</dbReference>
<keyword evidence="4 8" id="KW-0238">DNA-binding</keyword>
<dbReference type="SMART" id="SM00448">
    <property type="entry name" value="REC"/>
    <property type="match status" value="1"/>
</dbReference>
<name>F6K0Z2_9BACT</name>
<keyword evidence="3" id="KW-0805">Transcription regulation</keyword>
<evidence type="ECO:0000256" key="6">
    <source>
        <dbReference type="ARBA" id="ARBA00041201"/>
    </source>
</evidence>
<dbReference type="PROSITE" id="PS50110">
    <property type="entry name" value="RESPONSE_REGULATORY"/>
    <property type="match status" value="1"/>
</dbReference>
<dbReference type="Pfam" id="PF00486">
    <property type="entry name" value="Trans_reg_C"/>
    <property type="match status" value="1"/>
</dbReference>
<dbReference type="PANTHER" id="PTHR48111">
    <property type="entry name" value="REGULATOR OF RPOS"/>
    <property type="match status" value="1"/>
</dbReference>
<evidence type="ECO:0000259" key="10">
    <source>
        <dbReference type="PROSITE" id="PS51755"/>
    </source>
</evidence>
<evidence type="ECO:0000259" key="9">
    <source>
        <dbReference type="PROSITE" id="PS50110"/>
    </source>
</evidence>
<evidence type="ECO:0000256" key="2">
    <source>
        <dbReference type="ARBA" id="ARBA00023012"/>
    </source>
</evidence>
<evidence type="ECO:0000256" key="7">
    <source>
        <dbReference type="PROSITE-ProRule" id="PRU00169"/>
    </source>
</evidence>
<keyword evidence="2" id="KW-0902">Two-component regulatory system</keyword>
<comment type="caution">
    <text evidence="7">Lacks conserved residue(s) required for the propagation of feature annotation.</text>
</comment>
<dbReference type="GO" id="GO:0000156">
    <property type="term" value="F:phosphorelay response regulator activity"/>
    <property type="evidence" value="ECO:0007669"/>
    <property type="project" value="TreeGrafter"/>
</dbReference>
<dbReference type="Gene3D" id="6.10.250.690">
    <property type="match status" value="1"/>
</dbReference>
<dbReference type="SUPFAM" id="SSF52172">
    <property type="entry name" value="CheY-like"/>
    <property type="match status" value="1"/>
</dbReference>
<feature type="domain" description="OmpR/PhoB-type" evidence="10">
    <location>
        <begin position="130"/>
        <end position="229"/>
    </location>
</feature>
<evidence type="ECO:0000256" key="4">
    <source>
        <dbReference type="ARBA" id="ARBA00023125"/>
    </source>
</evidence>
<dbReference type="GO" id="GO:0005829">
    <property type="term" value="C:cytosol"/>
    <property type="evidence" value="ECO:0007669"/>
    <property type="project" value="TreeGrafter"/>
</dbReference>
<dbReference type="PANTHER" id="PTHR48111:SF72">
    <property type="entry name" value="SENSORY TRANSDUCTION PROTEIN REGX3"/>
    <property type="match status" value="1"/>
</dbReference>
<evidence type="ECO:0000256" key="1">
    <source>
        <dbReference type="ARBA" id="ARBA00022553"/>
    </source>
</evidence>
<dbReference type="InterPro" id="IPR016032">
    <property type="entry name" value="Sig_transdc_resp-reg_C-effctor"/>
</dbReference>